<sequence>MDVHHALDEMDKVHLEREEMDKKRNKERAAVNPVIKHEREKMDLKMKHVDAETDKKLMLELQEMDIKVKQEHAALDQALKLDCDKMVKEIKKIRKDMDQKLQHDRQEMDSKSLPEQLRMDRMEAKMMLDRARIAPKATTDQIQLHIPPPEEPVSYFLPGQFDHFTSWEPIDRWDEGHTHEHGSSQRTEQPASNSHNKALTFSNGNEYMDAECAPH</sequence>
<gene>
    <name evidence="3" type="primary">LOC104583447</name>
    <name evidence="2" type="ORF">BRADI_3g06410v3</name>
</gene>
<dbReference type="AlphaFoldDB" id="A0A0Q3HK59"/>
<organism evidence="2">
    <name type="scientific">Brachypodium distachyon</name>
    <name type="common">Purple false brome</name>
    <name type="synonym">Trachynia distachya</name>
    <dbReference type="NCBI Taxonomy" id="15368"/>
    <lineage>
        <taxon>Eukaryota</taxon>
        <taxon>Viridiplantae</taxon>
        <taxon>Streptophyta</taxon>
        <taxon>Embryophyta</taxon>
        <taxon>Tracheophyta</taxon>
        <taxon>Spermatophyta</taxon>
        <taxon>Magnoliopsida</taxon>
        <taxon>Liliopsida</taxon>
        <taxon>Poales</taxon>
        <taxon>Poaceae</taxon>
        <taxon>BOP clade</taxon>
        <taxon>Pooideae</taxon>
        <taxon>Stipodae</taxon>
        <taxon>Brachypodieae</taxon>
        <taxon>Brachypodium</taxon>
    </lineage>
</organism>
<reference evidence="3" key="3">
    <citation type="submission" date="2018-08" db="UniProtKB">
        <authorList>
            <consortium name="EnsemblPlants"/>
        </authorList>
    </citation>
    <scope>IDENTIFICATION</scope>
    <source>
        <strain evidence="3">cv. Bd21</strain>
    </source>
</reference>
<feature type="compositionally biased region" description="Basic and acidic residues" evidence="1">
    <location>
        <begin position="173"/>
        <end position="183"/>
    </location>
</feature>
<dbReference type="RefSeq" id="XP_010233937.1">
    <property type="nucleotide sequence ID" value="XM_010235635.3"/>
</dbReference>
<dbReference type="KEGG" id="bdi:104583447"/>
<name>A0A0Q3HK59_BRADI</name>
<feature type="region of interest" description="Disordered" evidence="1">
    <location>
        <begin position="173"/>
        <end position="215"/>
    </location>
</feature>
<feature type="region of interest" description="Disordered" evidence="1">
    <location>
        <begin position="1"/>
        <end position="28"/>
    </location>
</feature>
<dbReference type="EMBL" id="CM000882">
    <property type="protein sequence ID" value="KQJ93738.1"/>
    <property type="molecule type" value="Genomic_DNA"/>
</dbReference>
<dbReference type="EnsemblPlants" id="KQJ93738">
    <property type="protein sequence ID" value="KQJ93738"/>
    <property type="gene ID" value="BRADI_3g06410v3"/>
</dbReference>
<dbReference type="Proteomes" id="UP000008810">
    <property type="component" value="Chromosome 3"/>
</dbReference>
<dbReference type="GeneID" id="104583447"/>
<keyword evidence="4" id="KW-1185">Reference proteome</keyword>
<accession>A0A0Q3HK59</accession>
<dbReference type="Gramene" id="KQJ93738">
    <property type="protein sequence ID" value="KQJ93738"/>
    <property type="gene ID" value="BRADI_3g06410v3"/>
</dbReference>
<reference evidence="2" key="2">
    <citation type="submission" date="2017-06" db="EMBL/GenBank/DDBJ databases">
        <title>WGS assembly of Brachypodium distachyon.</title>
        <authorList>
            <consortium name="The International Brachypodium Initiative"/>
            <person name="Lucas S."/>
            <person name="Harmon-Smith M."/>
            <person name="Lail K."/>
            <person name="Tice H."/>
            <person name="Grimwood J."/>
            <person name="Bruce D."/>
            <person name="Barry K."/>
            <person name="Shu S."/>
            <person name="Lindquist E."/>
            <person name="Wang M."/>
            <person name="Pitluck S."/>
            <person name="Vogel J.P."/>
            <person name="Garvin D.F."/>
            <person name="Mockler T.C."/>
            <person name="Schmutz J."/>
            <person name="Rokhsar D."/>
            <person name="Bevan M.W."/>
        </authorList>
    </citation>
    <scope>NUCLEOTIDE SEQUENCE</scope>
    <source>
        <strain evidence="2">Bd21</strain>
    </source>
</reference>
<evidence type="ECO:0000256" key="1">
    <source>
        <dbReference type="SAM" id="MobiDB-lite"/>
    </source>
</evidence>
<dbReference type="RefSeq" id="XP_024316770.1">
    <property type="nucleotide sequence ID" value="XM_024461002.1"/>
</dbReference>
<proteinExistence type="predicted"/>
<feature type="compositionally biased region" description="Polar residues" evidence="1">
    <location>
        <begin position="184"/>
        <end position="205"/>
    </location>
</feature>
<reference evidence="2 3" key="1">
    <citation type="journal article" date="2010" name="Nature">
        <title>Genome sequencing and analysis of the model grass Brachypodium distachyon.</title>
        <authorList>
            <consortium name="International Brachypodium Initiative"/>
        </authorList>
    </citation>
    <scope>NUCLEOTIDE SEQUENCE [LARGE SCALE GENOMIC DNA]</scope>
    <source>
        <strain evidence="2">Bd21</strain>
        <strain evidence="3">cv. Bd21</strain>
    </source>
</reference>
<dbReference type="OrthoDB" id="1935339at2759"/>
<evidence type="ECO:0000313" key="4">
    <source>
        <dbReference type="Proteomes" id="UP000008810"/>
    </source>
</evidence>
<protein>
    <submittedName>
        <fullName evidence="2 3">Uncharacterized protein</fullName>
    </submittedName>
</protein>
<dbReference type="ExpressionAtlas" id="A0A0Q3HK59">
    <property type="expression patterns" value="baseline"/>
</dbReference>
<evidence type="ECO:0000313" key="3">
    <source>
        <dbReference type="EnsemblPlants" id="KQJ93738"/>
    </source>
</evidence>
<evidence type="ECO:0000313" key="2">
    <source>
        <dbReference type="EMBL" id="KQJ93738.1"/>
    </source>
</evidence>
<dbReference type="RefSeq" id="XP_024316771.1">
    <property type="nucleotide sequence ID" value="XM_024461003.1"/>
</dbReference>